<keyword evidence="2" id="KW-1185">Reference proteome</keyword>
<reference evidence="1 2" key="1">
    <citation type="journal article" date="2018" name="Front. Plant Sci.">
        <title>Red Clover (Trifolium pratense) and Zigzag Clover (T. medium) - A Picture of Genomic Similarities and Differences.</title>
        <authorList>
            <person name="Dluhosova J."/>
            <person name="Istvanek J."/>
            <person name="Nedelnik J."/>
            <person name="Repkova J."/>
        </authorList>
    </citation>
    <scope>NUCLEOTIDE SEQUENCE [LARGE SCALE GENOMIC DNA]</scope>
    <source>
        <strain evidence="2">cv. 10/8</strain>
        <tissue evidence="1">Leaf</tissue>
    </source>
</reference>
<dbReference type="PANTHER" id="PTHR46959">
    <property type="entry name" value="SULFOQUINOVOSIDASE"/>
    <property type="match status" value="1"/>
</dbReference>
<protein>
    <submittedName>
        <fullName evidence="1">Alpha-glucosidase YihQ-like</fullName>
    </submittedName>
</protein>
<feature type="non-terminal residue" evidence="1">
    <location>
        <position position="75"/>
    </location>
</feature>
<dbReference type="AlphaFoldDB" id="A0A392QBB6"/>
<dbReference type="PANTHER" id="PTHR46959:SF2">
    <property type="entry name" value="SULFOQUINOVOSIDASE"/>
    <property type="match status" value="1"/>
</dbReference>
<name>A0A392QBB6_9FABA</name>
<dbReference type="InterPro" id="IPR052990">
    <property type="entry name" value="Sulfoquinovosidase_GH31"/>
</dbReference>
<proteinExistence type="predicted"/>
<comment type="caution">
    <text evidence="1">The sequence shown here is derived from an EMBL/GenBank/DDBJ whole genome shotgun (WGS) entry which is preliminary data.</text>
</comment>
<dbReference type="Proteomes" id="UP000265520">
    <property type="component" value="Unassembled WGS sequence"/>
</dbReference>
<dbReference type="EMBL" id="LXQA010121959">
    <property type="protein sequence ID" value="MCI20846.1"/>
    <property type="molecule type" value="Genomic_DNA"/>
</dbReference>
<organism evidence="1 2">
    <name type="scientific">Trifolium medium</name>
    <dbReference type="NCBI Taxonomy" id="97028"/>
    <lineage>
        <taxon>Eukaryota</taxon>
        <taxon>Viridiplantae</taxon>
        <taxon>Streptophyta</taxon>
        <taxon>Embryophyta</taxon>
        <taxon>Tracheophyta</taxon>
        <taxon>Spermatophyta</taxon>
        <taxon>Magnoliopsida</taxon>
        <taxon>eudicotyledons</taxon>
        <taxon>Gunneridae</taxon>
        <taxon>Pentapetalae</taxon>
        <taxon>rosids</taxon>
        <taxon>fabids</taxon>
        <taxon>Fabales</taxon>
        <taxon>Fabaceae</taxon>
        <taxon>Papilionoideae</taxon>
        <taxon>50 kb inversion clade</taxon>
        <taxon>NPAAA clade</taxon>
        <taxon>Hologalegina</taxon>
        <taxon>IRL clade</taxon>
        <taxon>Trifolieae</taxon>
        <taxon>Trifolium</taxon>
    </lineage>
</organism>
<accession>A0A392QBB6</accession>
<sequence>MRYIYGNSVEGRILHGNTPCELIEHFTETIGRLPELPEWIVSGAIVGMQGGTDVVRRIWDELRTYDVPVSAFWLQ</sequence>
<evidence type="ECO:0000313" key="1">
    <source>
        <dbReference type="EMBL" id="MCI20846.1"/>
    </source>
</evidence>
<evidence type="ECO:0000313" key="2">
    <source>
        <dbReference type="Proteomes" id="UP000265520"/>
    </source>
</evidence>